<dbReference type="RefSeq" id="WP_343958328.1">
    <property type="nucleotide sequence ID" value="NZ_BAAAKZ010000003.1"/>
</dbReference>
<evidence type="ECO:0000313" key="3">
    <source>
        <dbReference type="Proteomes" id="UP001597181"/>
    </source>
</evidence>
<evidence type="ECO:0000256" key="1">
    <source>
        <dbReference type="SAM" id="Phobius"/>
    </source>
</evidence>
<accession>A0ABW3TIK4</accession>
<keyword evidence="1" id="KW-0472">Membrane</keyword>
<dbReference type="EMBL" id="JBHTLY010000001">
    <property type="protein sequence ID" value="MFD1200278.1"/>
    <property type="molecule type" value="Genomic_DNA"/>
</dbReference>
<feature type="transmembrane region" description="Helical" evidence="1">
    <location>
        <begin position="53"/>
        <end position="74"/>
    </location>
</feature>
<sequence>MAKQGEQLFEESSQGSVSAITAVVFVLSFALAMGGIVLASYGFNPSLGATTELFLFAGGLVLSVIGFVLPFTILPKLGK</sequence>
<comment type="caution">
    <text evidence="2">The sequence shown here is derived from an EMBL/GenBank/DDBJ whole genome shotgun (WGS) entry which is preliminary data.</text>
</comment>
<reference evidence="3" key="1">
    <citation type="journal article" date="2019" name="Int. J. Syst. Evol. Microbiol.">
        <title>The Global Catalogue of Microorganisms (GCM) 10K type strain sequencing project: providing services to taxonomists for standard genome sequencing and annotation.</title>
        <authorList>
            <consortium name="The Broad Institute Genomics Platform"/>
            <consortium name="The Broad Institute Genome Sequencing Center for Infectious Disease"/>
            <person name="Wu L."/>
            <person name="Ma J."/>
        </authorList>
    </citation>
    <scope>NUCLEOTIDE SEQUENCE [LARGE SCALE GENOMIC DNA]</scope>
    <source>
        <strain evidence="3">CCUG 50213</strain>
    </source>
</reference>
<name>A0ABW3TIK4_9MICO</name>
<proteinExistence type="predicted"/>
<keyword evidence="1" id="KW-0812">Transmembrane</keyword>
<evidence type="ECO:0000313" key="2">
    <source>
        <dbReference type="EMBL" id="MFD1200278.1"/>
    </source>
</evidence>
<keyword evidence="3" id="KW-1185">Reference proteome</keyword>
<gene>
    <name evidence="2" type="ORF">ACFQ3U_00020</name>
</gene>
<dbReference type="Proteomes" id="UP001597181">
    <property type="component" value="Unassembled WGS sequence"/>
</dbReference>
<organism evidence="2 3">
    <name type="scientific">Leucobacter albus</name>
    <dbReference type="NCBI Taxonomy" id="272210"/>
    <lineage>
        <taxon>Bacteria</taxon>
        <taxon>Bacillati</taxon>
        <taxon>Actinomycetota</taxon>
        <taxon>Actinomycetes</taxon>
        <taxon>Micrococcales</taxon>
        <taxon>Microbacteriaceae</taxon>
        <taxon>Leucobacter</taxon>
    </lineage>
</organism>
<feature type="transmembrane region" description="Helical" evidence="1">
    <location>
        <begin position="20"/>
        <end position="41"/>
    </location>
</feature>
<keyword evidence="1" id="KW-1133">Transmembrane helix</keyword>
<protein>
    <submittedName>
        <fullName evidence="2">Uncharacterized protein</fullName>
    </submittedName>
</protein>